<reference evidence="1" key="1">
    <citation type="submission" date="2014-09" db="EMBL/GenBank/DDBJ databases">
        <title>Genome sequence of the luminous mushroom Mycena chlorophos for searching fungal bioluminescence genes.</title>
        <authorList>
            <person name="Tanaka Y."/>
            <person name="Kasuga D."/>
            <person name="Oba Y."/>
            <person name="Hase S."/>
            <person name="Sato K."/>
            <person name="Oba Y."/>
            <person name="Sakakibara Y."/>
        </authorList>
    </citation>
    <scope>NUCLEOTIDE SEQUENCE</scope>
</reference>
<organism evidence="1 2">
    <name type="scientific">Mycena chlorophos</name>
    <name type="common">Agaric fungus</name>
    <name type="synonym">Agaricus chlorophos</name>
    <dbReference type="NCBI Taxonomy" id="658473"/>
    <lineage>
        <taxon>Eukaryota</taxon>
        <taxon>Fungi</taxon>
        <taxon>Dikarya</taxon>
        <taxon>Basidiomycota</taxon>
        <taxon>Agaricomycotina</taxon>
        <taxon>Agaricomycetes</taxon>
        <taxon>Agaricomycetidae</taxon>
        <taxon>Agaricales</taxon>
        <taxon>Marasmiineae</taxon>
        <taxon>Mycenaceae</taxon>
        <taxon>Mycena</taxon>
    </lineage>
</organism>
<keyword evidence="2" id="KW-1185">Reference proteome</keyword>
<name>A0ABQ0LGX7_MYCCL</name>
<dbReference type="EMBL" id="DF846358">
    <property type="protein sequence ID" value="GAT50292.1"/>
    <property type="molecule type" value="Genomic_DNA"/>
</dbReference>
<protein>
    <submittedName>
        <fullName evidence="1">Uncharacterized protein</fullName>
    </submittedName>
</protein>
<sequence length="317" mass="34286">MPRLGDASYLAVPSQSTPILPRPVYRAYSTLRRSPLKGGNSRGLLARTYTSSPTATESICPHFGAIVEANEWGSSSRGLTPRLPLLPDQTTPILRRSLATRSGGVLRRRKTRMPKQPAVVSLGTMDGRRVSDDGVVVNAQLRLSAHSELGASDTFGAGVWVVRRMLGRATGLLSGMVVGASDIVLVCGRTDSRLVALPLEYSNRHLGRWLAGIFCLRVVPPRNGRVVSAARTPRACRVPPRTRSRCQPRSSRPLLLVLPAACPRQERRPAAVVAPPPTQWAVSLGDDRRRGARTDAEQGHLGLAQPCTNSIRKNLPA</sequence>
<proteinExistence type="predicted"/>
<gene>
    <name evidence="1" type="ORF">MCHLO_07547</name>
</gene>
<dbReference type="Proteomes" id="UP000815677">
    <property type="component" value="Unassembled WGS sequence"/>
</dbReference>
<evidence type="ECO:0000313" key="2">
    <source>
        <dbReference type="Proteomes" id="UP000815677"/>
    </source>
</evidence>
<evidence type="ECO:0000313" key="1">
    <source>
        <dbReference type="EMBL" id="GAT50292.1"/>
    </source>
</evidence>
<accession>A0ABQ0LGX7</accession>